<keyword evidence="3" id="KW-1185">Reference proteome</keyword>
<feature type="transmembrane region" description="Helical" evidence="1">
    <location>
        <begin position="189"/>
        <end position="209"/>
    </location>
</feature>
<feature type="transmembrane region" description="Helical" evidence="1">
    <location>
        <begin position="126"/>
        <end position="151"/>
    </location>
</feature>
<keyword evidence="1" id="KW-0812">Transmembrane</keyword>
<keyword evidence="1" id="KW-0472">Membrane</keyword>
<reference evidence="2 3" key="1">
    <citation type="submission" date="2020-08" db="EMBL/GenBank/DDBJ databases">
        <title>Whole genome shotgun sequence of Actinocatenispora thailandica NBRC 105041.</title>
        <authorList>
            <person name="Komaki H."/>
            <person name="Tamura T."/>
        </authorList>
    </citation>
    <scope>NUCLEOTIDE SEQUENCE [LARGE SCALE GENOMIC DNA]</scope>
    <source>
        <strain evidence="2 3">NBRC 105041</strain>
    </source>
</reference>
<evidence type="ECO:0000256" key="1">
    <source>
        <dbReference type="SAM" id="Phobius"/>
    </source>
</evidence>
<evidence type="ECO:0000313" key="3">
    <source>
        <dbReference type="Proteomes" id="UP000611640"/>
    </source>
</evidence>
<proteinExistence type="predicted"/>
<dbReference type="Proteomes" id="UP000611640">
    <property type="component" value="Chromosome"/>
</dbReference>
<sequence>MDRRRVGLCGVYIYGDNSGHVVEAPLGYVVNPLVSILARVVVLRERRQLQWAASAFGVAAVAVITLDHGRPPWITLALAGSSGLYGLAKKALRLPATRGLCAESAVLAPAAAGYLGYLAFTGTGTFGAGSIGHTLLSAGTGVLTTVPLLCFASAANRLPLSSVGVVQYLAPMLQPGCGLLLFGEAMPPAELIGFVLAWIALTVFTGVLVRHHRRTARTLSAARAVLAETTEARPAATPAPATSWTARIRGAGGTTVPGG</sequence>
<protein>
    <recommendedName>
        <fullName evidence="4">EamA family transporter</fullName>
    </recommendedName>
</protein>
<dbReference type="RefSeq" id="WP_203963467.1">
    <property type="nucleotide sequence ID" value="NZ_AP023355.1"/>
</dbReference>
<evidence type="ECO:0008006" key="4">
    <source>
        <dbReference type="Google" id="ProtNLM"/>
    </source>
</evidence>
<feature type="transmembrane region" description="Helical" evidence="1">
    <location>
        <begin position="163"/>
        <end position="183"/>
    </location>
</feature>
<accession>A0A7R7HYE3</accession>
<keyword evidence="1" id="KW-1133">Transmembrane helix</keyword>
<dbReference type="SUPFAM" id="SSF103481">
    <property type="entry name" value="Multidrug resistance efflux transporter EmrE"/>
    <property type="match status" value="1"/>
</dbReference>
<dbReference type="InterPro" id="IPR037185">
    <property type="entry name" value="EmrE-like"/>
</dbReference>
<name>A0A7R7HYE3_9ACTN</name>
<evidence type="ECO:0000313" key="2">
    <source>
        <dbReference type="EMBL" id="BCJ37222.1"/>
    </source>
</evidence>
<dbReference type="AlphaFoldDB" id="A0A7R7HYE3"/>
<gene>
    <name evidence="2" type="ORF">Athai_47250</name>
</gene>
<dbReference type="KEGG" id="atl:Athai_47250"/>
<feature type="transmembrane region" description="Helical" evidence="1">
    <location>
        <begin position="100"/>
        <end position="120"/>
    </location>
</feature>
<dbReference type="EMBL" id="AP023355">
    <property type="protein sequence ID" value="BCJ37222.1"/>
    <property type="molecule type" value="Genomic_DNA"/>
</dbReference>
<organism evidence="2 3">
    <name type="scientific">Actinocatenispora thailandica</name>
    <dbReference type="NCBI Taxonomy" id="227318"/>
    <lineage>
        <taxon>Bacteria</taxon>
        <taxon>Bacillati</taxon>
        <taxon>Actinomycetota</taxon>
        <taxon>Actinomycetes</taxon>
        <taxon>Micromonosporales</taxon>
        <taxon>Micromonosporaceae</taxon>
        <taxon>Actinocatenispora</taxon>
    </lineage>
</organism>